<reference evidence="2 3" key="1">
    <citation type="journal article" date="2016" name="Sci. Rep.">
        <title>Penicillium arizonense, a new, genome sequenced fungal species, reveals a high chemical diversity in secreted metabolites.</title>
        <authorList>
            <person name="Grijseels S."/>
            <person name="Nielsen J.C."/>
            <person name="Randelovic M."/>
            <person name="Nielsen J."/>
            <person name="Nielsen K.F."/>
            <person name="Workman M."/>
            <person name="Frisvad J.C."/>
        </authorList>
    </citation>
    <scope>NUCLEOTIDE SEQUENCE [LARGE SCALE GENOMIC DNA]</scope>
    <source>
        <strain evidence="2 3">CBS 141311</strain>
    </source>
</reference>
<dbReference type="Gene3D" id="3.30.9.10">
    <property type="entry name" value="D-Amino Acid Oxidase, subunit A, domain 2"/>
    <property type="match status" value="1"/>
</dbReference>
<sequence>MEPSLPFSSACLSLWHRGTRSFTHLNANRQEDVPTSAKYVIIGSGISGALTSWKLIEDGVKGEDILILEAREAVSGASGRNAGHIRPDAFRGFLHYSSLHGPEQAKKILENEQIVLKSIRKFVTEHSINSDFTDTTTFETCLTQEAADYTAKALLAYKAAGGDVSEVQVHEGDEAKAKTRVPNAISAYEWPAASNNPAKLVQWILTDFIAKGGRLWTHCPATKVTKHATSEATSANASASARWDIHTPRGTVAAETVVHCTNAYASFLLPNLANFITPRRSQVNSFIPCPSLSGAETLKKTMALRYSANHFFSVNPLRDGTINFGGTGTRDGSDSETEKWKALVTFDDRCFNSTLVKNRL</sequence>
<dbReference type="RefSeq" id="XP_022491945.1">
    <property type="nucleotide sequence ID" value="XM_022628460.1"/>
</dbReference>
<accession>A0A1F5LTQ6</accession>
<dbReference type="Pfam" id="PF01266">
    <property type="entry name" value="DAO"/>
    <property type="match status" value="1"/>
</dbReference>
<keyword evidence="3" id="KW-1185">Reference proteome</keyword>
<dbReference type="PANTHER" id="PTHR13847:SF260">
    <property type="entry name" value="FAD DEPENDENT OXIDOREDUCTASE DOMAIN-CONTAINING PROTEIN"/>
    <property type="match status" value="1"/>
</dbReference>
<dbReference type="AlphaFoldDB" id="A0A1F5LTQ6"/>
<dbReference type="InterPro" id="IPR036188">
    <property type="entry name" value="FAD/NAD-bd_sf"/>
</dbReference>
<dbReference type="PANTHER" id="PTHR13847">
    <property type="entry name" value="SARCOSINE DEHYDROGENASE-RELATED"/>
    <property type="match status" value="1"/>
</dbReference>
<dbReference type="Gene3D" id="3.50.50.60">
    <property type="entry name" value="FAD/NAD(P)-binding domain"/>
    <property type="match status" value="1"/>
</dbReference>
<dbReference type="EMBL" id="LXJU01000003">
    <property type="protein sequence ID" value="OGE56517.1"/>
    <property type="molecule type" value="Genomic_DNA"/>
</dbReference>
<dbReference type="GeneID" id="34573194"/>
<dbReference type="SUPFAM" id="SSF51905">
    <property type="entry name" value="FAD/NAD(P)-binding domain"/>
    <property type="match status" value="1"/>
</dbReference>
<evidence type="ECO:0000313" key="2">
    <source>
        <dbReference type="EMBL" id="OGE56517.1"/>
    </source>
</evidence>
<name>A0A1F5LTQ6_PENAI</name>
<protein>
    <recommendedName>
        <fullName evidence="1">FAD dependent oxidoreductase domain-containing protein</fullName>
    </recommendedName>
</protein>
<evidence type="ECO:0000313" key="3">
    <source>
        <dbReference type="Proteomes" id="UP000177622"/>
    </source>
</evidence>
<comment type="caution">
    <text evidence="2">The sequence shown here is derived from an EMBL/GenBank/DDBJ whole genome shotgun (WGS) entry which is preliminary data.</text>
</comment>
<dbReference type="STRING" id="1835702.A0A1F5LTQ6"/>
<organism evidence="2 3">
    <name type="scientific">Penicillium arizonense</name>
    <dbReference type="NCBI Taxonomy" id="1835702"/>
    <lineage>
        <taxon>Eukaryota</taxon>
        <taxon>Fungi</taxon>
        <taxon>Dikarya</taxon>
        <taxon>Ascomycota</taxon>
        <taxon>Pezizomycotina</taxon>
        <taxon>Eurotiomycetes</taxon>
        <taxon>Eurotiomycetidae</taxon>
        <taxon>Eurotiales</taxon>
        <taxon>Aspergillaceae</taxon>
        <taxon>Penicillium</taxon>
    </lineage>
</organism>
<dbReference type="Proteomes" id="UP000177622">
    <property type="component" value="Unassembled WGS sequence"/>
</dbReference>
<feature type="domain" description="FAD dependent oxidoreductase" evidence="1">
    <location>
        <begin position="39"/>
        <end position="338"/>
    </location>
</feature>
<dbReference type="InterPro" id="IPR006076">
    <property type="entry name" value="FAD-dep_OxRdtase"/>
</dbReference>
<dbReference type="GO" id="GO:0005737">
    <property type="term" value="C:cytoplasm"/>
    <property type="evidence" value="ECO:0007669"/>
    <property type="project" value="TreeGrafter"/>
</dbReference>
<proteinExistence type="predicted"/>
<evidence type="ECO:0000259" key="1">
    <source>
        <dbReference type="Pfam" id="PF01266"/>
    </source>
</evidence>
<gene>
    <name evidence="2" type="ORF">PENARI_c003G06569</name>
</gene>
<dbReference type="OrthoDB" id="429143at2759"/>